<dbReference type="EMBL" id="KV745600">
    <property type="protein sequence ID" value="OCK73972.1"/>
    <property type="molecule type" value="Genomic_DNA"/>
</dbReference>
<protein>
    <recommendedName>
        <fullName evidence="2">Protein kinase domain-containing protein</fullName>
    </recommendedName>
</protein>
<dbReference type="GO" id="GO:0004672">
    <property type="term" value="F:protein kinase activity"/>
    <property type="evidence" value="ECO:0007669"/>
    <property type="project" value="InterPro"/>
</dbReference>
<name>A0A8E2DYA6_9PEZI</name>
<dbReference type="OrthoDB" id="3738511at2759"/>
<evidence type="ECO:0000259" key="2">
    <source>
        <dbReference type="PROSITE" id="PS50011"/>
    </source>
</evidence>
<dbReference type="GO" id="GO:0005524">
    <property type="term" value="F:ATP binding"/>
    <property type="evidence" value="ECO:0007669"/>
    <property type="project" value="InterPro"/>
</dbReference>
<accession>A0A8E2DYA6</accession>
<proteinExistence type="predicted"/>
<dbReference type="SUPFAM" id="SSF56112">
    <property type="entry name" value="Protein kinase-like (PK-like)"/>
    <property type="match status" value="1"/>
</dbReference>
<reference evidence="3 4" key="1">
    <citation type="journal article" date="2016" name="Nat. Commun.">
        <title>Ectomycorrhizal ecology is imprinted in the genome of the dominant symbiotic fungus Cenococcum geophilum.</title>
        <authorList>
            <consortium name="DOE Joint Genome Institute"/>
            <person name="Peter M."/>
            <person name="Kohler A."/>
            <person name="Ohm R.A."/>
            <person name="Kuo A."/>
            <person name="Krutzmann J."/>
            <person name="Morin E."/>
            <person name="Arend M."/>
            <person name="Barry K.W."/>
            <person name="Binder M."/>
            <person name="Choi C."/>
            <person name="Clum A."/>
            <person name="Copeland A."/>
            <person name="Grisel N."/>
            <person name="Haridas S."/>
            <person name="Kipfer T."/>
            <person name="LaButti K."/>
            <person name="Lindquist E."/>
            <person name="Lipzen A."/>
            <person name="Maire R."/>
            <person name="Meier B."/>
            <person name="Mihaltcheva S."/>
            <person name="Molinier V."/>
            <person name="Murat C."/>
            <person name="Poggeler S."/>
            <person name="Quandt C.A."/>
            <person name="Sperisen C."/>
            <person name="Tritt A."/>
            <person name="Tisserant E."/>
            <person name="Crous P.W."/>
            <person name="Henrissat B."/>
            <person name="Nehls U."/>
            <person name="Egli S."/>
            <person name="Spatafora J.W."/>
            <person name="Grigoriev I.V."/>
            <person name="Martin F.M."/>
        </authorList>
    </citation>
    <scope>NUCLEOTIDE SEQUENCE [LARGE SCALE GENOMIC DNA]</scope>
    <source>
        <strain evidence="3 4">CBS 459.81</strain>
    </source>
</reference>
<evidence type="ECO:0000313" key="4">
    <source>
        <dbReference type="Proteomes" id="UP000250266"/>
    </source>
</evidence>
<dbReference type="Gene3D" id="1.10.510.10">
    <property type="entry name" value="Transferase(Phosphotransferase) domain 1"/>
    <property type="match status" value="1"/>
</dbReference>
<gene>
    <name evidence="3" type="ORF">K432DRAFT_398460</name>
</gene>
<dbReference type="InterPro" id="IPR000719">
    <property type="entry name" value="Prot_kinase_dom"/>
</dbReference>
<organism evidence="3 4">
    <name type="scientific">Lepidopterella palustris CBS 459.81</name>
    <dbReference type="NCBI Taxonomy" id="1314670"/>
    <lineage>
        <taxon>Eukaryota</taxon>
        <taxon>Fungi</taxon>
        <taxon>Dikarya</taxon>
        <taxon>Ascomycota</taxon>
        <taxon>Pezizomycotina</taxon>
        <taxon>Dothideomycetes</taxon>
        <taxon>Pleosporomycetidae</taxon>
        <taxon>Mytilinidiales</taxon>
        <taxon>Argynnaceae</taxon>
        <taxon>Lepidopterella</taxon>
    </lineage>
</organism>
<dbReference type="InterPro" id="IPR011009">
    <property type="entry name" value="Kinase-like_dom_sf"/>
</dbReference>
<evidence type="ECO:0000313" key="3">
    <source>
        <dbReference type="EMBL" id="OCK73972.1"/>
    </source>
</evidence>
<dbReference type="Proteomes" id="UP000250266">
    <property type="component" value="Unassembled WGS sequence"/>
</dbReference>
<keyword evidence="4" id="KW-1185">Reference proteome</keyword>
<feature type="region of interest" description="Disordered" evidence="1">
    <location>
        <begin position="24"/>
        <end position="61"/>
    </location>
</feature>
<dbReference type="AlphaFoldDB" id="A0A8E2DYA6"/>
<evidence type="ECO:0000256" key="1">
    <source>
        <dbReference type="SAM" id="MobiDB-lite"/>
    </source>
</evidence>
<feature type="domain" description="Protein kinase" evidence="2">
    <location>
        <begin position="75"/>
        <end position="262"/>
    </location>
</feature>
<sequence length="262" mass="29797">MSKFDKRHTRIDFKTVINQEGIRGSRTVPKQDSTKAFVRRRGLPHDEDPADPTRSQNGLQLDNANANHISPWTNYEESYELRLGVDNRVVVAVQKDFPFDEVTVRKFSVSKVPGRLRLFKQDRHGNVVNILDTFRFEEMIYVIYEHMPLSLHHIANSPLLDEIRLAAILGQVLNGLASLFALGLEHRLLISSNVLDGAIGVDDPSRWSPDAIGFLSKTTSAASVKELIKHTLLRLPWKREMLKILVSFAMVSVRRGYKYPPS</sequence>
<dbReference type="PROSITE" id="PS50011">
    <property type="entry name" value="PROTEIN_KINASE_DOM"/>
    <property type="match status" value="1"/>
</dbReference>